<dbReference type="SUPFAM" id="SSF116726">
    <property type="entry name" value="TrkA C-terminal domain-like"/>
    <property type="match status" value="2"/>
</dbReference>
<evidence type="ECO:0000256" key="1">
    <source>
        <dbReference type="SAM" id="Phobius"/>
    </source>
</evidence>
<dbReference type="GO" id="GO:0008324">
    <property type="term" value="F:monoatomic cation transmembrane transporter activity"/>
    <property type="evidence" value="ECO:0007669"/>
    <property type="project" value="InterPro"/>
</dbReference>
<reference evidence="3 4" key="1">
    <citation type="journal article" date="2014" name="PLoS Genet.">
        <title>Phylogenetically driven sequencing of extremely halophilic archaea reveals strategies for static and dynamic osmo-response.</title>
        <authorList>
            <person name="Becker E.A."/>
            <person name="Seitzer P.M."/>
            <person name="Tritt A."/>
            <person name="Larsen D."/>
            <person name="Krusor M."/>
            <person name="Yao A.I."/>
            <person name="Wu D."/>
            <person name="Madern D."/>
            <person name="Eisen J.A."/>
            <person name="Darling A.E."/>
            <person name="Facciotti M.T."/>
        </authorList>
    </citation>
    <scope>NUCLEOTIDE SEQUENCE [LARGE SCALE GENOMIC DNA]</scope>
    <source>
        <strain evidence="3 4">DSM 13077</strain>
    </source>
</reference>
<dbReference type="Pfam" id="PF02080">
    <property type="entry name" value="TrkA_C"/>
    <property type="match status" value="1"/>
</dbReference>
<evidence type="ECO:0000313" key="3">
    <source>
        <dbReference type="EMBL" id="ELZ09002.1"/>
    </source>
</evidence>
<gene>
    <name evidence="3" type="ORF">C480_02593</name>
</gene>
<dbReference type="EMBL" id="AOIP01000012">
    <property type="protein sequence ID" value="ELZ09002.1"/>
    <property type="molecule type" value="Genomic_DNA"/>
</dbReference>
<comment type="caution">
    <text evidence="3">The sequence shown here is derived from an EMBL/GenBank/DDBJ whole genome shotgun (WGS) entry which is preliminary data.</text>
</comment>
<dbReference type="OrthoDB" id="43518at2157"/>
<dbReference type="InterPro" id="IPR050721">
    <property type="entry name" value="Trk_Ktr_HKT_K-transport"/>
</dbReference>
<dbReference type="AlphaFoldDB" id="M0BEX5"/>
<organism evidence="3 4">
    <name type="scientific">Natrialba aegyptia DSM 13077</name>
    <dbReference type="NCBI Taxonomy" id="1227491"/>
    <lineage>
        <taxon>Archaea</taxon>
        <taxon>Methanobacteriati</taxon>
        <taxon>Methanobacteriota</taxon>
        <taxon>Stenosarchaea group</taxon>
        <taxon>Halobacteria</taxon>
        <taxon>Halobacteriales</taxon>
        <taxon>Natrialbaceae</taxon>
        <taxon>Natrialba</taxon>
    </lineage>
</organism>
<keyword evidence="1" id="KW-1133">Transmembrane helix</keyword>
<dbReference type="PROSITE" id="PS51202">
    <property type="entry name" value="RCK_C"/>
    <property type="match status" value="1"/>
</dbReference>
<protein>
    <submittedName>
        <fullName evidence="3">TrkA-N domain protein</fullName>
    </submittedName>
</protein>
<dbReference type="Gene3D" id="3.30.70.1450">
    <property type="entry name" value="Regulator of K+ conductance, C-terminal domain"/>
    <property type="match status" value="2"/>
</dbReference>
<dbReference type="PANTHER" id="PTHR43833:SF9">
    <property type="entry name" value="POTASSIUM CHANNEL PROTEIN YUGO-RELATED"/>
    <property type="match status" value="1"/>
</dbReference>
<dbReference type="RefSeq" id="WP_006664056.1">
    <property type="nucleotide sequence ID" value="NZ_AOIP01000012.1"/>
</dbReference>
<dbReference type="InterPro" id="IPR003148">
    <property type="entry name" value="RCK_N"/>
</dbReference>
<dbReference type="InterPro" id="IPR036291">
    <property type="entry name" value="NAD(P)-bd_dom_sf"/>
</dbReference>
<dbReference type="Proteomes" id="UP000011591">
    <property type="component" value="Unassembled WGS sequence"/>
</dbReference>
<dbReference type="InterPro" id="IPR006037">
    <property type="entry name" value="RCK_C"/>
</dbReference>
<evidence type="ECO:0000313" key="4">
    <source>
        <dbReference type="Proteomes" id="UP000011591"/>
    </source>
</evidence>
<dbReference type="GO" id="GO:0006813">
    <property type="term" value="P:potassium ion transport"/>
    <property type="evidence" value="ECO:0007669"/>
    <property type="project" value="InterPro"/>
</dbReference>
<name>M0BEX5_9EURY</name>
<dbReference type="Gene3D" id="3.40.50.720">
    <property type="entry name" value="NAD(P)-binding Rossmann-like Domain"/>
    <property type="match status" value="2"/>
</dbReference>
<dbReference type="PATRIC" id="fig|1227491.4.peg.532"/>
<dbReference type="Pfam" id="PF02254">
    <property type="entry name" value="TrkA_N"/>
    <property type="match status" value="2"/>
</dbReference>
<feature type="domain" description="RCK C-terminal" evidence="2">
    <location>
        <begin position="460"/>
        <end position="544"/>
    </location>
</feature>
<sequence length="547" mass="59016">MVTLTRRILVYLASLLALIALYTATYQWGMAVYEGESRTWYQAFEIVVQSMTTTGYGQDAPWESLWMNVLMVLIQVTGIAYIAVAIPQFITPWLRQVVQPAPPAETDAVSDHVVIIGYSDNCERLVDELGANGTPHVVLEGETERAQTLHEAGLRVVHRDPSTAAGLEAARLGDALAVVVDATERELIRAVLAIERYEPTATVLVLVAAPSDARYFRYAGIDEVLSPKHRLGKALGDKVRDVVTLDIEEEADFEAAFDIVEYHVDPGSDLFGETVASTRRLEQTGATVLGAWIRGDFVTLLPERVRVDENTSLLVAGTESELDGVAERTGTPGSHYQEMGDPVIVVGTGLVGTTAAGTLVRAGLETTVVDTEPAERVDVVGDATEEETLLEAGIRNARTLILALDSDERAILTTLTARALNPNLDIIVGANATTSVAVLHTAGADDVLALPNVAGRMITLRIFEHETMTLGDRLRVARISAPALAGEELSAADVRLETGCTVVALDRDGTFFSTPDGRELEPTDVLVVSGTGRQIRAFRERYGAEED</sequence>
<evidence type="ECO:0000259" key="2">
    <source>
        <dbReference type="PROSITE" id="PS51202"/>
    </source>
</evidence>
<dbReference type="PANTHER" id="PTHR43833">
    <property type="entry name" value="POTASSIUM CHANNEL PROTEIN 2-RELATED-RELATED"/>
    <property type="match status" value="1"/>
</dbReference>
<accession>M0BEX5</accession>
<keyword evidence="1" id="KW-0812">Transmembrane</keyword>
<dbReference type="InterPro" id="IPR036721">
    <property type="entry name" value="RCK_C_sf"/>
</dbReference>
<dbReference type="SUPFAM" id="SSF51735">
    <property type="entry name" value="NAD(P)-binding Rossmann-fold domains"/>
    <property type="match status" value="2"/>
</dbReference>
<feature type="transmembrane region" description="Helical" evidence="1">
    <location>
        <begin position="65"/>
        <end position="86"/>
    </location>
</feature>
<proteinExistence type="predicted"/>
<keyword evidence="1" id="KW-0472">Membrane</keyword>
<dbReference type="SUPFAM" id="SSF81324">
    <property type="entry name" value="Voltage-gated potassium channels"/>
    <property type="match status" value="1"/>
</dbReference>
<dbReference type="Gene3D" id="1.10.287.70">
    <property type="match status" value="1"/>
</dbReference>
<keyword evidence="4" id="KW-1185">Reference proteome</keyword>